<keyword evidence="1" id="KW-0132">Cell division</keyword>
<dbReference type="PANTHER" id="PTHR12827:SF3">
    <property type="entry name" value="ANAPHASE-PROMOTING COMPLEX SUBUNIT 1"/>
    <property type="match status" value="1"/>
</dbReference>
<protein>
    <recommendedName>
        <fullName evidence="4">Anaphase-promoting complex subunit 1 middle domain-containing protein</fullName>
    </recommendedName>
</protein>
<evidence type="ECO:0000313" key="6">
    <source>
        <dbReference type="Proteomes" id="UP001152795"/>
    </source>
</evidence>
<evidence type="ECO:0000256" key="1">
    <source>
        <dbReference type="ARBA" id="ARBA00022618"/>
    </source>
</evidence>
<proteinExistence type="predicted"/>
<dbReference type="InterPro" id="IPR024990">
    <property type="entry name" value="Apc1"/>
</dbReference>
<dbReference type="GO" id="GO:0031145">
    <property type="term" value="P:anaphase-promoting complex-dependent catabolic process"/>
    <property type="evidence" value="ECO:0007669"/>
    <property type="project" value="TreeGrafter"/>
</dbReference>
<comment type="caution">
    <text evidence="5">The sequence shown here is derived from an EMBL/GenBank/DDBJ whole genome shotgun (WGS) entry which is preliminary data.</text>
</comment>
<dbReference type="GO" id="GO:0005680">
    <property type="term" value="C:anaphase-promoting complex"/>
    <property type="evidence" value="ECO:0007669"/>
    <property type="project" value="InterPro"/>
</dbReference>
<dbReference type="GO" id="GO:0007091">
    <property type="term" value="P:metaphase/anaphase transition of mitotic cell cycle"/>
    <property type="evidence" value="ECO:0007669"/>
    <property type="project" value="TreeGrafter"/>
</dbReference>
<dbReference type="InterPro" id="IPR046794">
    <property type="entry name" value="Apc1_MidN"/>
</dbReference>
<reference evidence="5" key="1">
    <citation type="submission" date="2020-04" db="EMBL/GenBank/DDBJ databases">
        <authorList>
            <person name="Alioto T."/>
            <person name="Alioto T."/>
            <person name="Gomez Garrido J."/>
        </authorList>
    </citation>
    <scope>NUCLEOTIDE SEQUENCE</scope>
    <source>
        <strain evidence="5">A484AB</strain>
    </source>
</reference>
<dbReference type="GO" id="GO:0060090">
    <property type="term" value="F:molecular adaptor activity"/>
    <property type="evidence" value="ECO:0007669"/>
    <property type="project" value="TreeGrafter"/>
</dbReference>
<organism evidence="5 6">
    <name type="scientific">Paramuricea clavata</name>
    <name type="common">Red gorgonian</name>
    <name type="synonym">Violescent sea-whip</name>
    <dbReference type="NCBI Taxonomy" id="317549"/>
    <lineage>
        <taxon>Eukaryota</taxon>
        <taxon>Metazoa</taxon>
        <taxon>Cnidaria</taxon>
        <taxon>Anthozoa</taxon>
        <taxon>Octocorallia</taxon>
        <taxon>Malacalcyonacea</taxon>
        <taxon>Plexauridae</taxon>
        <taxon>Paramuricea</taxon>
    </lineage>
</organism>
<name>A0A6S7LQ01_PARCT</name>
<evidence type="ECO:0000256" key="2">
    <source>
        <dbReference type="ARBA" id="ARBA00022776"/>
    </source>
</evidence>
<gene>
    <name evidence="5" type="ORF">PACLA_8A002285</name>
</gene>
<feature type="non-terminal residue" evidence="5">
    <location>
        <position position="311"/>
    </location>
</feature>
<dbReference type="OrthoDB" id="26401at2759"/>
<feature type="domain" description="Anaphase-promoting complex subunit 1 middle" evidence="4">
    <location>
        <begin position="145"/>
        <end position="310"/>
    </location>
</feature>
<dbReference type="AlphaFoldDB" id="A0A6S7LQ01"/>
<evidence type="ECO:0000259" key="4">
    <source>
        <dbReference type="Pfam" id="PF20518"/>
    </source>
</evidence>
<dbReference type="PANTHER" id="PTHR12827">
    <property type="entry name" value="MEIOTIC CHECKPOINT REGULATOR TSG24 FAMILY MEMBER"/>
    <property type="match status" value="1"/>
</dbReference>
<evidence type="ECO:0000313" key="5">
    <source>
        <dbReference type="EMBL" id="CAB4040343.1"/>
    </source>
</evidence>
<dbReference type="Pfam" id="PF20518">
    <property type="entry name" value="Apc1_MidN"/>
    <property type="match status" value="1"/>
</dbReference>
<dbReference type="EMBL" id="CACRXK020026664">
    <property type="protein sequence ID" value="CAB4040343.1"/>
    <property type="molecule type" value="Genomic_DNA"/>
</dbReference>
<keyword evidence="2" id="KW-0498">Mitosis</keyword>
<accession>A0A6S7LQ01</accession>
<keyword evidence="6" id="KW-1185">Reference proteome</keyword>
<evidence type="ECO:0000256" key="3">
    <source>
        <dbReference type="ARBA" id="ARBA00023306"/>
    </source>
</evidence>
<dbReference type="GO" id="GO:0070979">
    <property type="term" value="P:protein K11-linked ubiquitination"/>
    <property type="evidence" value="ECO:0007669"/>
    <property type="project" value="TreeGrafter"/>
</dbReference>
<dbReference type="GO" id="GO:0051301">
    <property type="term" value="P:cell division"/>
    <property type="evidence" value="ECO:0007669"/>
    <property type="project" value="UniProtKB-KW"/>
</dbReference>
<keyword evidence="3" id="KW-0131">Cell cycle</keyword>
<sequence>MNLKKHLQVILLSPVRGAQTSHSSSSIRETSASTVSDPTFGEQKLCVTGLRETIGNAVILQVNDGEMYRMTLPPMATDNTVSSCLAGLQQVLNDDVAAKLFLKYYQFTNGRSNSQYDPDEEWQNFCEALWKLLGYRSTDESFTSVPAKKCKTNSDEGEDAWQFLLDTMDSSSGDFKFLSDAGFSIPTRHEAPVTESAESASSWDSNALLYQYIPSVVFVLHLVHENLKLSTLTWHAAEYLGNFLLNLTRTIGWDQYVEYYKKEYPQFYKEPCAVLKPEEQLSKDQIFFPTFITQDPPNIYHWLMECLKGNK</sequence>
<dbReference type="Proteomes" id="UP001152795">
    <property type="component" value="Unassembled WGS sequence"/>
</dbReference>